<dbReference type="CDD" id="cd06170">
    <property type="entry name" value="LuxR_C_like"/>
    <property type="match status" value="1"/>
</dbReference>
<feature type="domain" description="HTH luxR-type" evidence="6">
    <location>
        <begin position="167"/>
        <end position="232"/>
    </location>
</feature>
<dbReference type="PROSITE" id="PS50043">
    <property type="entry name" value="HTH_LUXR_2"/>
    <property type="match status" value="1"/>
</dbReference>
<dbReference type="PROSITE" id="PS50110">
    <property type="entry name" value="RESPONSE_REGULATORY"/>
    <property type="match status" value="1"/>
</dbReference>
<evidence type="ECO:0000256" key="1">
    <source>
        <dbReference type="ARBA" id="ARBA00022553"/>
    </source>
</evidence>
<dbReference type="Pfam" id="PF00196">
    <property type="entry name" value="GerE"/>
    <property type="match status" value="1"/>
</dbReference>
<dbReference type="InterPro" id="IPR001789">
    <property type="entry name" value="Sig_transdc_resp-reg_receiver"/>
</dbReference>
<evidence type="ECO:0000256" key="3">
    <source>
        <dbReference type="ARBA" id="ARBA00023125"/>
    </source>
</evidence>
<feature type="domain" description="Response regulatory" evidence="7">
    <location>
        <begin position="22"/>
        <end position="140"/>
    </location>
</feature>
<gene>
    <name evidence="8" type="ORF">ACFSL2_04270</name>
</gene>
<comment type="caution">
    <text evidence="8">The sequence shown here is derived from an EMBL/GenBank/DDBJ whole genome shotgun (WGS) entry which is preliminary data.</text>
</comment>
<evidence type="ECO:0000256" key="5">
    <source>
        <dbReference type="PROSITE-ProRule" id="PRU00169"/>
    </source>
</evidence>
<dbReference type="Pfam" id="PF00072">
    <property type="entry name" value="Response_reg"/>
    <property type="match status" value="1"/>
</dbReference>
<dbReference type="InterPro" id="IPR058245">
    <property type="entry name" value="NreC/VraR/RcsB-like_REC"/>
</dbReference>
<dbReference type="EMBL" id="JBHUHF010000001">
    <property type="protein sequence ID" value="MFD2024719.1"/>
    <property type="molecule type" value="Genomic_DNA"/>
</dbReference>
<protein>
    <submittedName>
        <fullName evidence="8">Response regulator</fullName>
    </submittedName>
</protein>
<keyword evidence="9" id="KW-1185">Reference proteome</keyword>
<evidence type="ECO:0000256" key="4">
    <source>
        <dbReference type="ARBA" id="ARBA00023163"/>
    </source>
</evidence>
<dbReference type="PROSITE" id="PS00622">
    <property type="entry name" value="HTH_LUXR_1"/>
    <property type="match status" value="1"/>
</dbReference>
<evidence type="ECO:0000313" key="8">
    <source>
        <dbReference type="EMBL" id="MFD2024719.1"/>
    </source>
</evidence>
<evidence type="ECO:0000313" key="9">
    <source>
        <dbReference type="Proteomes" id="UP001597338"/>
    </source>
</evidence>
<dbReference type="SMART" id="SM00448">
    <property type="entry name" value="REC"/>
    <property type="match status" value="1"/>
</dbReference>
<feature type="modified residue" description="4-aspartylphosphate" evidence="5">
    <location>
        <position position="73"/>
    </location>
</feature>
<dbReference type="SMART" id="SM00421">
    <property type="entry name" value="HTH_LUXR"/>
    <property type="match status" value="1"/>
</dbReference>
<dbReference type="SUPFAM" id="SSF52172">
    <property type="entry name" value="CheY-like"/>
    <property type="match status" value="1"/>
</dbReference>
<organism evidence="8 9">
    <name type="scientific">Promicromonospora aerolata</name>
    <dbReference type="NCBI Taxonomy" id="195749"/>
    <lineage>
        <taxon>Bacteria</taxon>
        <taxon>Bacillati</taxon>
        <taxon>Actinomycetota</taxon>
        <taxon>Actinomycetes</taxon>
        <taxon>Micrococcales</taxon>
        <taxon>Promicromonosporaceae</taxon>
        <taxon>Promicromonospora</taxon>
    </lineage>
</organism>
<dbReference type="InterPro" id="IPR039420">
    <property type="entry name" value="WalR-like"/>
</dbReference>
<dbReference type="Proteomes" id="UP001597338">
    <property type="component" value="Unassembled WGS sequence"/>
</dbReference>
<keyword evidence="1 5" id="KW-0597">Phosphoprotein</keyword>
<dbReference type="RefSeq" id="WP_377196649.1">
    <property type="nucleotide sequence ID" value="NZ_JBHUHF010000001.1"/>
</dbReference>
<dbReference type="SUPFAM" id="SSF46894">
    <property type="entry name" value="C-terminal effector domain of the bipartite response regulators"/>
    <property type="match status" value="1"/>
</dbReference>
<dbReference type="PRINTS" id="PR00038">
    <property type="entry name" value="HTHLUXR"/>
</dbReference>
<reference evidence="9" key="1">
    <citation type="journal article" date="2019" name="Int. J. Syst. Evol. Microbiol.">
        <title>The Global Catalogue of Microorganisms (GCM) 10K type strain sequencing project: providing services to taxonomists for standard genome sequencing and annotation.</title>
        <authorList>
            <consortium name="The Broad Institute Genomics Platform"/>
            <consortium name="The Broad Institute Genome Sequencing Center for Infectious Disease"/>
            <person name="Wu L."/>
            <person name="Ma J."/>
        </authorList>
    </citation>
    <scope>NUCLEOTIDE SEQUENCE [LARGE SCALE GENOMIC DNA]</scope>
    <source>
        <strain evidence="9">CCM 7043</strain>
    </source>
</reference>
<proteinExistence type="predicted"/>
<dbReference type="InterPro" id="IPR000792">
    <property type="entry name" value="Tscrpt_reg_LuxR_C"/>
</dbReference>
<dbReference type="CDD" id="cd17535">
    <property type="entry name" value="REC_NarL-like"/>
    <property type="match status" value="1"/>
</dbReference>
<dbReference type="InterPro" id="IPR011006">
    <property type="entry name" value="CheY-like_superfamily"/>
</dbReference>
<accession>A0ABW4V284</accession>
<dbReference type="Gene3D" id="3.40.50.2300">
    <property type="match status" value="1"/>
</dbReference>
<evidence type="ECO:0000259" key="6">
    <source>
        <dbReference type="PROSITE" id="PS50043"/>
    </source>
</evidence>
<dbReference type="PANTHER" id="PTHR43214">
    <property type="entry name" value="TWO-COMPONENT RESPONSE REGULATOR"/>
    <property type="match status" value="1"/>
</dbReference>
<keyword evidence="2" id="KW-0805">Transcription regulation</keyword>
<keyword evidence="4" id="KW-0804">Transcription</keyword>
<dbReference type="PANTHER" id="PTHR43214:SF24">
    <property type="entry name" value="TRANSCRIPTIONAL REGULATORY PROTEIN NARL-RELATED"/>
    <property type="match status" value="1"/>
</dbReference>
<sequence>MRPGGGPEGRGAGWEHAAEHIRVLVADDQEIVRTGLSMILGAQDGIEVVGEAADGADAIELAQRLRPDVCLLDIRMPGLDGIQATRLLAGPDVAEPLAVVVITTFDLDEYVYAALRAGARGFLLKDAGPALLAQAVRAAARGDALIAPSITTRLLSAFADAGPTAVPAQPLDPLTAREEEVLLAVARGRTNTEIAHELYVTLSTVKSHVANLMAKVGARNRVEMALWAYDTGRVRPGRR</sequence>
<evidence type="ECO:0000259" key="7">
    <source>
        <dbReference type="PROSITE" id="PS50110"/>
    </source>
</evidence>
<name>A0ABW4V284_9MICO</name>
<dbReference type="InterPro" id="IPR016032">
    <property type="entry name" value="Sig_transdc_resp-reg_C-effctor"/>
</dbReference>
<evidence type="ECO:0000256" key="2">
    <source>
        <dbReference type="ARBA" id="ARBA00023015"/>
    </source>
</evidence>
<keyword evidence="3" id="KW-0238">DNA-binding</keyword>